<organism evidence="2 3">
    <name type="scientific">Paramuricea clavata</name>
    <name type="common">Red gorgonian</name>
    <name type="synonym">Violescent sea-whip</name>
    <dbReference type="NCBI Taxonomy" id="317549"/>
    <lineage>
        <taxon>Eukaryota</taxon>
        <taxon>Metazoa</taxon>
        <taxon>Cnidaria</taxon>
        <taxon>Anthozoa</taxon>
        <taxon>Octocorallia</taxon>
        <taxon>Malacalcyonacea</taxon>
        <taxon>Plexauridae</taxon>
        <taxon>Paramuricea</taxon>
    </lineage>
</organism>
<dbReference type="AlphaFoldDB" id="A0A7D9KR33"/>
<dbReference type="SUPFAM" id="SSF57756">
    <property type="entry name" value="Retrovirus zinc finger-like domains"/>
    <property type="match status" value="1"/>
</dbReference>
<feature type="compositionally biased region" description="Polar residues" evidence="1">
    <location>
        <begin position="174"/>
        <end position="194"/>
    </location>
</feature>
<dbReference type="InterPro" id="IPR001878">
    <property type="entry name" value="Znf_CCHC"/>
</dbReference>
<dbReference type="InterPro" id="IPR036875">
    <property type="entry name" value="Znf_CCHC_sf"/>
</dbReference>
<evidence type="ECO:0000313" key="3">
    <source>
        <dbReference type="Proteomes" id="UP001152795"/>
    </source>
</evidence>
<dbReference type="PROSITE" id="PS50158">
    <property type="entry name" value="ZF_CCHC"/>
    <property type="match status" value="1"/>
</dbReference>
<name>A0A7D9KR33_PARCT</name>
<keyword evidence="3" id="KW-1185">Reference proteome</keyword>
<reference evidence="2" key="1">
    <citation type="submission" date="2020-04" db="EMBL/GenBank/DDBJ databases">
        <authorList>
            <person name="Alioto T."/>
            <person name="Alioto T."/>
            <person name="Gomez Garrido J."/>
        </authorList>
    </citation>
    <scope>NUCLEOTIDE SEQUENCE</scope>
    <source>
        <strain evidence="2">A484AB</strain>
    </source>
</reference>
<feature type="region of interest" description="Disordered" evidence="1">
    <location>
        <begin position="165"/>
        <end position="196"/>
    </location>
</feature>
<accession>A0A7D9KR33</accession>
<dbReference type="GO" id="GO:0003676">
    <property type="term" value="F:nucleic acid binding"/>
    <property type="evidence" value="ECO:0007669"/>
    <property type="project" value="InterPro"/>
</dbReference>
<evidence type="ECO:0000256" key="1">
    <source>
        <dbReference type="SAM" id="MobiDB-lite"/>
    </source>
</evidence>
<evidence type="ECO:0000313" key="2">
    <source>
        <dbReference type="EMBL" id="CAB4046123.1"/>
    </source>
</evidence>
<feature type="compositionally biased region" description="Low complexity" evidence="1">
    <location>
        <begin position="254"/>
        <end position="264"/>
    </location>
</feature>
<feature type="region of interest" description="Disordered" evidence="1">
    <location>
        <begin position="226"/>
        <end position="264"/>
    </location>
</feature>
<sequence length="264" mass="30504">MEEYNAYFNSNSMNQFAIKEQQSYLKVLLDDNLKTRLSCKITDSTEIYGENGCIELLKQDFDRRYPIMTRRMDYFQRKQHDGESFTDYLAKLKELGKLADLEKLKMEDLTVYTSMCGTNNKELLDDMLKLEDPTIEKIEQVANIFEGKSNTKKKLYCDVTASVTKTEDGRPSYPRTNRPFQRSNPTNGQRTTNSKCKRCNETDHQHYQCSWKPNVECHGCGRRGHIKPACPKGDQKRRSDRPTKPVRAVEEKSTSSSSISSSTD</sequence>
<proteinExistence type="predicted"/>
<dbReference type="EMBL" id="CACRXK020046053">
    <property type="protein sequence ID" value="CAB4046123.1"/>
    <property type="molecule type" value="Genomic_DNA"/>
</dbReference>
<dbReference type="Gene3D" id="4.10.60.10">
    <property type="entry name" value="Zinc finger, CCHC-type"/>
    <property type="match status" value="1"/>
</dbReference>
<gene>
    <name evidence="2" type="ORF">PACLA_8A083602</name>
</gene>
<feature type="compositionally biased region" description="Basic and acidic residues" evidence="1">
    <location>
        <begin position="233"/>
        <end position="253"/>
    </location>
</feature>
<dbReference type="Proteomes" id="UP001152795">
    <property type="component" value="Unassembled WGS sequence"/>
</dbReference>
<comment type="caution">
    <text evidence="2">The sequence shown here is derived from an EMBL/GenBank/DDBJ whole genome shotgun (WGS) entry which is preliminary data.</text>
</comment>
<protein>
    <submittedName>
        <fullName evidence="2">Uncharacterized protein</fullName>
    </submittedName>
</protein>
<dbReference type="GO" id="GO:0008270">
    <property type="term" value="F:zinc ion binding"/>
    <property type="evidence" value="ECO:0007669"/>
    <property type="project" value="InterPro"/>
</dbReference>